<evidence type="ECO:0000256" key="4">
    <source>
        <dbReference type="ARBA" id="ARBA00023125"/>
    </source>
</evidence>
<evidence type="ECO:0000256" key="7">
    <source>
        <dbReference type="SAM" id="Coils"/>
    </source>
</evidence>
<feature type="compositionally biased region" description="Basic and acidic residues" evidence="8">
    <location>
        <begin position="125"/>
        <end position="145"/>
    </location>
</feature>
<keyword evidence="5" id="KW-0804">Transcription</keyword>
<feature type="domain" description="TF-B3" evidence="9">
    <location>
        <begin position="150"/>
        <end position="246"/>
    </location>
</feature>
<reference evidence="11" key="2">
    <citation type="submission" date="2025-08" db="UniProtKB">
        <authorList>
            <consortium name="RefSeq"/>
        </authorList>
    </citation>
    <scope>IDENTIFICATION</scope>
    <source>
        <tissue evidence="11">Leaf</tissue>
    </source>
</reference>
<feature type="coiled-coil region" evidence="7">
    <location>
        <begin position="435"/>
        <end position="462"/>
    </location>
</feature>
<feature type="region of interest" description="Disordered" evidence="8">
    <location>
        <begin position="383"/>
        <end position="418"/>
    </location>
</feature>
<evidence type="ECO:0000259" key="9">
    <source>
        <dbReference type="PROSITE" id="PS50863"/>
    </source>
</evidence>
<keyword evidence="3" id="KW-0805">Transcription regulation</keyword>
<keyword evidence="2" id="KW-0677">Repeat</keyword>
<proteinExistence type="predicted"/>
<gene>
    <name evidence="11" type="primary">LOC104727640</name>
</gene>
<evidence type="ECO:0000313" key="11">
    <source>
        <dbReference type="RefSeq" id="XP_010445033.1"/>
    </source>
</evidence>
<comment type="subcellular location">
    <subcellularLocation>
        <location evidence="1">Nucleus</location>
    </subcellularLocation>
</comment>
<evidence type="ECO:0000256" key="3">
    <source>
        <dbReference type="ARBA" id="ARBA00023015"/>
    </source>
</evidence>
<evidence type="ECO:0000256" key="1">
    <source>
        <dbReference type="ARBA" id="ARBA00004123"/>
    </source>
</evidence>
<dbReference type="Proteomes" id="UP000694864">
    <property type="component" value="Chromosome 11"/>
</dbReference>
<dbReference type="SMART" id="SM01019">
    <property type="entry name" value="B3"/>
    <property type="match status" value="3"/>
</dbReference>
<protein>
    <submittedName>
        <fullName evidence="11">B3 domain-containing protein REM8-like</fullName>
    </submittedName>
</protein>
<name>A0ABM0URJ0_CAMSA</name>
<feature type="domain" description="TF-B3" evidence="9">
    <location>
        <begin position="10"/>
        <end position="102"/>
    </location>
</feature>
<evidence type="ECO:0000256" key="6">
    <source>
        <dbReference type="ARBA" id="ARBA00023242"/>
    </source>
</evidence>
<dbReference type="GeneID" id="104727640"/>
<dbReference type="PANTHER" id="PTHR31674">
    <property type="entry name" value="B3 DOMAIN-CONTAINING PROTEIN REM-LIKE 3-RELATED"/>
    <property type="match status" value="1"/>
</dbReference>
<sequence>MANASPTPTNQHFFQPLLNRFQSHLKIPVKFFTEHIEAKHEGNTVKLRSDASERTWEVKMDDNILTEGWKEFVEAHDLRIGDFVVFRHEGDMLFHVIALGPHCCKIQYSQSSSHEEGEESDDIEISPRPEKEVEEHVQKESDRSSSDLNCFSQTVTRSNISIDQVTLPKDFAKRNGLDKGMHEIVLMNQEGKSWESKVKSNTSGQVFIYGGWKSLCCENKLKVGDSCTFKLLQNASTPVLQLCSRSKVDRKKKIRSADNDLTGENRFVTLTPTKYSLENGKQYLGKCFSRANMLNISGKIILVDKDKVEWSMKLKVDSRGAMNIYGRHDWKGFCAANEVGAGDSMTLELIRGGTSPFLKFCSKMEKPTFEAEDGIRKKARVQIQNGGQETDKGEPSRESNKSSGNQGNVQKTQPCSVKDQVEKVKESVVDTLTSIRRFLKELETMEQKLQDSLQDINKLGMRFLIRYVILTSIL</sequence>
<evidence type="ECO:0000256" key="2">
    <source>
        <dbReference type="ARBA" id="ARBA00022737"/>
    </source>
</evidence>
<accession>A0ABM0URJ0</accession>
<dbReference type="CDD" id="cd10017">
    <property type="entry name" value="B3_DNA"/>
    <property type="match status" value="3"/>
</dbReference>
<dbReference type="RefSeq" id="XP_010445033.1">
    <property type="nucleotide sequence ID" value="XM_010446731.2"/>
</dbReference>
<dbReference type="Pfam" id="PF02362">
    <property type="entry name" value="B3"/>
    <property type="match status" value="3"/>
</dbReference>
<keyword evidence="6" id="KW-0539">Nucleus</keyword>
<dbReference type="PANTHER" id="PTHR31674:SF62">
    <property type="entry name" value="B3 DOMAIN-CONTAINING PROTEIN REM14-RELATED"/>
    <property type="match status" value="1"/>
</dbReference>
<evidence type="ECO:0000256" key="5">
    <source>
        <dbReference type="ARBA" id="ARBA00023163"/>
    </source>
</evidence>
<keyword evidence="10" id="KW-1185">Reference proteome</keyword>
<keyword evidence="7" id="KW-0175">Coiled coil</keyword>
<feature type="region of interest" description="Disordered" evidence="8">
    <location>
        <begin position="110"/>
        <end position="147"/>
    </location>
</feature>
<dbReference type="InterPro" id="IPR015300">
    <property type="entry name" value="DNA-bd_pseudobarrel_sf"/>
</dbReference>
<keyword evidence="4" id="KW-0238">DNA-binding</keyword>
<dbReference type="PROSITE" id="PS50863">
    <property type="entry name" value="B3"/>
    <property type="match status" value="3"/>
</dbReference>
<evidence type="ECO:0000313" key="10">
    <source>
        <dbReference type="Proteomes" id="UP000694864"/>
    </source>
</evidence>
<evidence type="ECO:0000256" key="8">
    <source>
        <dbReference type="SAM" id="MobiDB-lite"/>
    </source>
</evidence>
<reference evidence="10" key="1">
    <citation type="journal article" date="2014" name="Nat. Commun.">
        <title>The emerging biofuel crop Camelina sativa retains a highly undifferentiated hexaploid genome structure.</title>
        <authorList>
            <person name="Kagale S."/>
            <person name="Koh C."/>
            <person name="Nixon J."/>
            <person name="Bollina V."/>
            <person name="Clarke W.E."/>
            <person name="Tuteja R."/>
            <person name="Spillane C."/>
            <person name="Robinson S.J."/>
            <person name="Links M.G."/>
            <person name="Clarke C."/>
            <person name="Higgins E.E."/>
            <person name="Huebert T."/>
            <person name="Sharpe A.G."/>
            <person name="Parkin I.A."/>
        </authorList>
    </citation>
    <scope>NUCLEOTIDE SEQUENCE [LARGE SCALE GENOMIC DNA]</scope>
    <source>
        <strain evidence="10">cv. DH55</strain>
    </source>
</reference>
<feature type="domain" description="TF-B3" evidence="9">
    <location>
        <begin position="267"/>
        <end position="363"/>
    </location>
</feature>
<feature type="compositionally biased region" description="Basic and acidic residues" evidence="8">
    <location>
        <begin position="389"/>
        <end position="400"/>
    </location>
</feature>
<feature type="compositionally biased region" description="Polar residues" evidence="8">
    <location>
        <begin position="401"/>
        <end position="415"/>
    </location>
</feature>
<dbReference type="SUPFAM" id="SSF101936">
    <property type="entry name" value="DNA-binding pseudobarrel domain"/>
    <property type="match status" value="3"/>
</dbReference>
<organism evidence="10 11">
    <name type="scientific">Camelina sativa</name>
    <name type="common">False flax</name>
    <name type="synonym">Myagrum sativum</name>
    <dbReference type="NCBI Taxonomy" id="90675"/>
    <lineage>
        <taxon>Eukaryota</taxon>
        <taxon>Viridiplantae</taxon>
        <taxon>Streptophyta</taxon>
        <taxon>Embryophyta</taxon>
        <taxon>Tracheophyta</taxon>
        <taxon>Spermatophyta</taxon>
        <taxon>Magnoliopsida</taxon>
        <taxon>eudicotyledons</taxon>
        <taxon>Gunneridae</taxon>
        <taxon>Pentapetalae</taxon>
        <taxon>rosids</taxon>
        <taxon>malvids</taxon>
        <taxon>Brassicales</taxon>
        <taxon>Brassicaceae</taxon>
        <taxon>Camelineae</taxon>
        <taxon>Camelina</taxon>
    </lineage>
</organism>
<dbReference type="Gene3D" id="2.40.330.10">
    <property type="entry name" value="DNA-binding pseudobarrel domain"/>
    <property type="match status" value="3"/>
</dbReference>
<dbReference type="InterPro" id="IPR039218">
    <property type="entry name" value="REM_fam"/>
</dbReference>
<dbReference type="InterPro" id="IPR003340">
    <property type="entry name" value="B3_DNA-bd"/>
</dbReference>